<dbReference type="InterPro" id="IPR014729">
    <property type="entry name" value="Rossmann-like_a/b/a_fold"/>
</dbReference>
<dbReference type="PANTHER" id="PTHR43033:SF1">
    <property type="entry name" value="TRNA(ILE)-LYSIDINE SYNTHASE-RELATED"/>
    <property type="match status" value="1"/>
</dbReference>
<keyword evidence="5 8" id="KW-0547">Nucleotide-binding</keyword>
<gene>
    <name evidence="8 10" type="primary">tilS</name>
    <name evidence="10" type="ORF">M3202_17235</name>
</gene>
<evidence type="ECO:0000313" key="11">
    <source>
        <dbReference type="Proteomes" id="UP001139179"/>
    </source>
</evidence>
<reference evidence="10" key="1">
    <citation type="submission" date="2022-05" db="EMBL/GenBank/DDBJ databases">
        <title>Comparative Genomics of Spacecraft Associated Microbes.</title>
        <authorList>
            <person name="Tran M.T."/>
            <person name="Wright A."/>
            <person name="Seuylemezian A."/>
            <person name="Eisen J."/>
            <person name="Coil D."/>
        </authorList>
    </citation>
    <scope>NUCLEOTIDE SEQUENCE</scope>
    <source>
        <strain evidence="10">214.1.1</strain>
    </source>
</reference>
<comment type="function">
    <text evidence="8">Ligates lysine onto the cytidine present at position 34 of the AUA codon-specific tRNA(Ile) that contains the anticodon CAU, in an ATP-dependent manner. Cytidine is converted to lysidine, thus changing the amino acid specificity of the tRNA from methionine to isoleucine.</text>
</comment>
<keyword evidence="2 8" id="KW-0963">Cytoplasm</keyword>
<dbReference type="SUPFAM" id="SSF56037">
    <property type="entry name" value="PheT/TilS domain"/>
    <property type="match status" value="1"/>
</dbReference>
<proteinExistence type="inferred from homology"/>
<evidence type="ECO:0000256" key="6">
    <source>
        <dbReference type="ARBA" id="ARBA00022840"/>
    </source>
</evidence>
<dbReference type="SMART" id="SM00977">
    <property type="entry name" value="TilS_C"/>
    <property type="match status" value="1"/>
</dbReference>
<dbReference type="Pfam" id="PF01171">
    <property type="entry name" value="ATP_bind_3"/>
    <property type="match status" value="1"/>
</dbReference>
<dbReference type="Proteomes" id="UP001139179">
    <property type="component" value="Unassembled WGS sequence"/>
</dbReference>
<protein>
    <recommendedName>
        <fullName evidence="8">tRNA(Ile)-lysidine synthase</fullName>
        <ecNumber evidence="8">6.3.4.19</ecNumber>
    </recommendedName>
    <alternativeName>
        <fullName evidence="8">tRNA(Ile)-2-lysyl-cytidine synthase</fullName>
    </alternativeName>
    <alternativeName>
        <fullName evidence="8">tRNA(Ile)-lysidine synthetase</fullName>
    </alternativeName>
</protein>
<keyword evidence="11" id="KW-1185">Reference proteome</keyword>
<keyword evidence="4 8" id="KW-0819">tRNA processing</keyword>
<evidence type="ECO:0000256" key="5">
    <source>
        <dbReference type="ARBA" id="ARBA00022741"/>
    </source>
</evidence>
<sequence>MKHDVHKFIRKHRLIEAGDTIIVAVSGGPDSIALLDFLWKERTRYSIDVRACHVHHQLRDVEADEDEAYIRQFCQKRRIPLYSKRVDVKKYAMASGDGTQVAARKLRYEWFSELLSEMPNSKLATGHHGDDQTETMLMQMIRGGLPIRAYGIPAVRKLGDGVVIRPFLGITKEMIEHYCKQHGLNARYDSSNRARTYTRNRIRQDVLPVLKRENQQVHTHMQRWQEWMKDDQQWLQQQAEESLSSIIIEKSERNVTISCAALLSVALPLQRRLIHLILNYLYGKNSPSITSIHIEQVLELMNQDNPSWDYHLSRSFIVRREYDFCHFSGAQENTLEEQEHILSVPGRIEFADWVLEAYITEDAAFTEAENEIVLDKKALAEPLLIRKRQPSDRIACRGMEGTKKVGRLFIDRKIPKQERENWPILVDGNGEVLWVPYLHRTRVAQAEDDSSCRLVVACCRQGKKKADFTSSSD</sequence>
<evidence type="ECO:0000256" key="1">
    <source>
        <dbReference type="ARBA" id="ARBA00004496"/>
    </source>
</evidence>
<comment type="caution">
    <text evidence="10">The sequence shown here is derived from an EMBL/GenBank/DDBJ whole genome shotgun (WGS) entry which is preliminary data.</text>
</comment>
<dbReference type="EMBL" id="JAMBOL010000021">
    <property type="protein sequence ID" value="MCM3715807.1"/>
    <property type="molecule type" value="Genomic_DNA"/>
</dbReference>
<dbReference type="GO" id="GO:0006400">
    <property type="term" value="P:tRNA modification"/>
    <property type="evidence" value="ECO:0007669"/>
    <property type="project" value="UniProtKB-UniRule"/>
</dbReference>
<dbReference type="InterPro" id="IPR015262">
    <property type="entry name" value="tRNA_Ile_lys_synt_subst-bd"/>
</dbReference>
<dbReference type="Pfam" id="PF11734">
    <property type="entry name" value="TilS_C"/>
    <property type="match status" value="1"/>
</dbReference>
<dbReference type="CDD" id="cd01992">
    <property type="entry name" value="TilS_N"/>
    <property type="match status" value="1"/>
</dbReference>
<dbReference type="InterPro" id="IPR012094">
    <property type="entry name" value="tRNA_Ile_lys_synt"/>
</dbReference>
<evidence type="ECO:0000256" key="3">
    <source>
        <dbReference type="ARBA" id="ARBA00022598"/>
    </source>
</evidence>
<comment type="subcellular location">
    <subcellularLocation>
        <location evidence="1 8">Cytoplasm</location>
    </subcellularLocation>
</comment>
<dbReference type="HAMAP" id="MF_01161">
    <property type="entry name" value="tRNA_Ile_lys_synt"/>
    <property type="match status" value="1"/>
</dbReference>
<dbReference type="SUPFAM" id="SSF52402">
    <property type="entry name" value="Adenine nucleotide alpha hydrolases-like"/>
    <property type="match status" value="1"/>
</dbReference>
<evidence type="ECO:0000256" key="7">
    <source>
        <dbReference type="ARBA" id="ARBA00048539"/>
    </source>
</evidence>
<dbReference type="GO" id="GO:0005737">
    <property type="term" value="C:cytoplasm"/>
    <property type="evidence" value="ECO:0007669"/>
    <property type="project" value="UniProtKB-SubCell"/>
</dbReference>
<dbReference type="InterPro" id="IPR012796">
    <property type="entry name" value="Lysidine-tRNA-synth_C"/>
</dbReference>
<dbReference type="Pfam" id="PF09179">
    <property type="entry name" value="TilS"/>
    <property type="match status" value="1"/>
</dbReference>
<dbReference type="EC" id="6.3.4.19" evidence="8"/>
<dbReference type="GO" id="GO:0032267">
    <property type="term" value="F:tRNA(Ile)-lysidine synthase activity"/>
    <property type="evidence" value="ECO:0007669"/>
    <property type="project" value="UniProtKB-EC"/>
</dbReference>
<name>A0A9X2IQU4_9BACI</name>
<feature type="domain" description="Lysidine-tRNA(Ile) synthetase C-terminal" evidence="9">
    <location>
        <begin position="383"/>
        <end position="456"/>
    </location>
</feature>
<dbReference type="AlphaFoldDB" id="A0A9X2IQU4"/>
<dbReference type="PANTHER" id="PTHR43033">
    <property type="entry name" value="TRNA(ILE)-LYSIDINE SYNTHASE-RELATED"/>
    <property type="match status" value="1"/>
</dbReference>
<keyword evidence="3 8" id="KW-0436">Ligase</keyword>
<dbReference type="Gene3D" id="3.30.465.60">
    <property type="match status" value="1"/>
</dbReference>
<evidence type="ECO:0000256" key="8">
    <source>
        <dbReference type="HAMAP-Rule" id="MF_01161"/>
    </source>
</evidence>
<dbReference type="GO" id="GO:0005524">
    <property type="term" value="F:ATP binding"/>
    <property type="evidence" value="ECO:0007669"/>
    <property type="project" value="UniProtKB-UniRule"/>
</dbReference>
<organism evidence="10 11">
    <name type="scientific">Halalkalibacter oceani</name>
    <dbReference type="NCBI Taxonomy" id="1653776"/>
    <lineage>
        <taxon>Bacteria</taxon>
        <taxon>Bacillati</taxon>
        <taxon>Bacillota</taxon>
        <taxon>Bacilli</taxon>
        <taxon>Bacillales</taxon>
        <taxon>Bacillaceae</taxon>
        <taxon>Halalkalibacter</taxon>
    </lineage>
</organism>
<evidence type="ECO:0000256" key="2">
    <source>
        <dbReference type="ARBA" id="ARBA00022490"/>
    </source>
</evidence>
<accession>A0A9X2IQU4</accession>
<dbReference type="InterPro" id="IPR012795">
    <property type="entry name" value="tRNA_Ile_lys_synt_N"/>
</dbReference>
<dbReference type="RefSeq" id="WP_251224507.1">
    <property type="nucleotide sequence ID" value="NZ_JAMBOL010000021.1"/>
</dbReference>
<dbReference type="NCBIfam" id="TIGR02432">
    <property type="entry name" value="lysidine_TilS_N"/>
    <property type="match status" value="1"/>
</dbReference>
<dbReference type="SUPFAM" id="SSF82829">
    <property type="entry name" value="MesJ substrate recognition domain-like"/>
    <property type="match status" value="1"/>
</dbReference>
<comment type="catalytic activity">
    <reaction evidence="7 8">
        <text>cytidine(34) in tRNA(Ile2) + L-lysine + ATP = lysidine(34) in tRNA(Ile2) + AMP + diphosphate + H(+)</text>
        <dbReference type="Rhea" id="RHEA:43744"/>
        <dbReference type="Rhea" id="RHEA-COMP:10625"/>
        <dbReference type="Rhea" id="RHEA-COMP:10670"/>
        <dbReference type="ChEBI" id="CHEBI:15378"/>
        <dbReference type="ChEBI" id="CHEBI:30616"/>
        <dbReference type="ChEBI" id="CHEBI:32551"/>
        <dbReference type="ChEBI" id="CHEBI:33019"/>
        <dbReference type="ChEBI" id="CHEBI:82748"/>
        <dbReference type="ChEBI" id="CHEBI:83665"/>
        <dbReference type="ChEBI" id="CHEBI:456215"/>
        <dbReference type="EC" id="6.3.4.19"/>
    </reaction>
</comment>
<evidence type="ECO:0000256" key="4">
    <source>
        <dbReference type="ARBA" id="ARBA00022694"/>
    </source>
</evidence>
<dbReference type="Gene3D" id="3.40.50.620">
    <property type="entry name" value="HUPs"/>
    <property type="match status" value="1"/>
</dbReference>
<evidence type="ECO:0000313" key="10">
    <source>
        <dbReference type="EMBL" id="MCM3715807.1"/>
    </source>
</evidence>
<dbReference type="NCBIfam" id="TIGR02433">
    <property type="entry name" value="lysidine_TilS_C"/>
    <property type="match status" value="1"/>
</dbReference>
<keyword evidence="6 8" id="KW-0067">ATP-binding</keyword>
<comment type="similarity">
    <text evidence="8">Belongs to the tRNA(Ile)-lysidine synthase family.</text>
</comment>
<comment type="domain">
    <text evidence="8">The N-terminal region contains the highly conserved SGGXDS motif, predicted to be a P-loop motif involved in ATP binding.</text>
</comment>
<evidence type="ECO:0000259" key="9">
    <source>
        <dbReference type="SMART" id="SM00977"/>
    </source>
</evidence>
<dbReference type="InterPro" id="IPR011063">
    <property type="entry name" value="TilS/TtcA_N"/>
</dbReference>
<feature type="binding site" evidence="8">
    <location>
        <begin position="26"/>
        <end position="31"/>
    </location>
    <ligand>
        <name>ATP</name>
        <dbReference type="ChEBI" id="CHEBI:30616"/>
    </ligand>
</feature>